<dbReference type="GO" id="GO:0004252">
    <property type="term" value="F:serine-type endopeptidase activity"/>
    <property type="evidence" value="ECO:0007669"/>
    <property type="project" value="UniProtKB-UniRule"/>
</dbReference>
<evidence type="ECO:0000256" key="1">
    <source>
        <dbReference type="ARBA" id="ARBA00011073"/>
    </source>
</evidence>
<dbReference type="HOGENOM" id="CLU_321099_0_0_1"/>
<dbReference type="InterPro" id="IPR056002">
    <property type="entry name" value="DUF7580"/>
</dbReference>
<evidence type="ECO:0000313" key="8">
    <source>
        <dbReference type="EMBL" id="CEJ88375.1"/>
    </source>
</evidence>
<sequence length="906" mass="100775">MSLVASLKAYIYTQPAAVPKTDKLVYSLTAALSVVVTVAQLTWADLPDYDEAESNKTTIKRQFYQNFIVQAVTLLGALKTFDLESVSGPNPQLDNALLKVHDSLENTCASWTNADGVKACDAVGVKRRATDLYPKVYALGRLQPDEGEVSDKIARYVARLIHICSSNAEKRSKILSSIDVAFNALQKTSSFDDNAVHHCPLRFTDYPFKHVRQLSATLFGAIEKCWRCPCNTPLHLSRAMKLNLTHYQHFETAPRYGHTISPKTVLFRIMFPTSLAIPHWQATDVAVRDIDYIIEAPQLVGNKFCHIIEQGSANIVPNMAVYEEKLWQLQSEFDESWLMKVPDRDFKTLAQLLDETSSPRTSSIRHIAIEDRIALAFILVTSFIHLFNVHHHGLYANLTAQNVCFYINQQSLNIMKPYLNLNFQQSRPPVRNLNAAHWFPDILSLGILLLELFRGSALSFPVGQDKCTVALGAYDKWKARQNGKVPDGCFQAVIACIQPKQLREGGLGKANIKDNETRKYIFERILYPLGDVLSTICKVPLHKLPEHTMRVADAAPDVSNEELSNETLQASAAWRKHLKSSVFDAVYHSRFQKLPDEVQKSNRVKVAVLDTGLQLPEHLQAAYIDDGAIASTHCKSFCGAEMDWNVDSDGHGTRVAGILLDVAPKVELYIAKVCQRQSDFVSGSNAANTQRNIAEAIRYAATVWGVDIIVMSFGFEQRIRCIHEAIYTAQQTANRPLFFAATQNDGAHSAMAWPAREMFVFGISATDGNGAASAFNPEENNAPAILYALGEGIKTYCVPNRDKKGPATKVVSGTSYAAPVAAAFAASLLLCVRLGVANLSDEEMEEYEDLPERVQRMDGMLKVMQHCMSKRHHSLQMSLLPWDLLNAEGVENGTIISTVRDLLDKS</sequence>
<dbReference type="Pfam" id="PF24476">
    <property type="entry name" value="DUF7580"/>
    <property type="match status" value="1"/>
</dbReference>
<dbReference type="Pfam" id="PF00082">
    <property type="entry name" value="Peptidase_S8"/>
    <property type="match status" value="1"/>
</dbReference>
<dbReference type="PANTHER" id="PTHR43806">
    <property type="entry name" value="PEPTIDASE S8"/>
    <property type="match status" value="1"/>
</dbReference>
<dbReference type="InterPro" id="IPR023828">
    <property type="entry name" value="Peptidase_S8_Ser-AS"/>
</dbReference>
<feature type="domain" description="Peptidase S8/S53" evidence="6">
    <location>
        <begin position="602"/>
        <end position="829"/>
    </location>
</feature>
<dbReference type="Proteomes" id="UP000039046">
    <property type="component" value="Unassembled WGS sequence"/>
</dbReference>
<dbReference type="PROSITE" id="PS00138">
    <property type="entry name" value="SUBTILASE_SER"/>
    <property type="match status" value="1"/>
</dbReference>
<dbReference type="InterPro" id="IPR036852">
    <property type="entry name" value="Peptidase_S8/S53_dom_sf"/>
</dbReference>
<proteinExistence type="inferred from homology"/>
<evidence type="ECO:0000259" key="7">
    <source>
        <dbReference type="Pfam" id="PF24476"/>
    </source>
</evidence>
<dbReference type="OrthoDB" id="206201at2759"/>
<keyword evidence="3 5" id="KW-0378">Hydrolase</keyword>
<keyword evidence="9" id="KW-1185">Reference proteome</keyword>
<evidence type="ECO:0000256" key="5">
    <source>
        <dbReference type="PROSITE-ProRule" id="PRU01240"/>
    </source>
</evidence>
<dbReference type="GO" id="GO:0006508">
    <property type="term" value="P:proteolysis"/>
    <property type="evidence" value="ECO:0007669"/>
    <property type="project" value="UniProtKB-KW"/>
</dbReference>
<evidence type="ECO:0000256" key="3">
    <source>
        <dbReference type="ARBA" id="ARBA00022801"/>
    </source>
</evidence>
<dbReference type="EMBL" id="CDHN01000002">
    <property type="protein sequence ID" value="CEJ88375.1"/>
    <property type="molecule type" value="Genomic_DNA"/>
</dbReference>
<dbReference type="CDD" id="cd00306">
    <property type="entry name" value="Peptidases_S8_S53"/>
    <property type="match status" value="1"/>
</dbReference>
<feature type="active site" description="Charge relay system" evidence="5">
    <location>
        <position position="651"/>
    </location>
</feature>
<protein>
    <submittedName>
        <fullName evidence="8">Uncharacterized protein</fullName>
    </submittedName>
</protein>
<evidence type="ECO:0000259" key="6">
    <source>
        <dbReference type="Pfam" id="PF00082"/>
    </source>
</evidence>
<dbReference type="STRING" id="1531966.A0A0A1TGX3"/>
<dbReference type="InterPro" id="IPR015500">
    <property type="entry name" value="Peptidase_S8_subtilisin-rel"/>
</dbReference>
<keyword evidence="2 5" id="KW-0645">Protease</keyword>
<feature type="active site" description="Charge relay system" evidence="5">
    <location>
        <position position="610"/>
    </location>
</feature>
<feature type="domain" description="DUF7580" evidence="7">
    <location>
        <begin position="209"/>
        <end position="534"/>
    </location>
</feature>
<dbReference type="InterPro" id="IPR000209">
    <property type="entry name" value="Peptidase_S8/S53_dom"/>
</dbReference>
<dbReference type="PANTHER" id="PTHR43806:SF58">
    <property type="entry name" value="ALKALINE PROTEASE 1-RELATED"/>
    <property type="match status" value="1"/>
</dbReference>
<feature type="active site" description="Charge relay system" evidence="5">
    <location>
        <position position="815"/>
    </location>
</feature>
<organism evidence="8 9">
    <name type="scientific">[Torrubiella] hemipterigena</name>
    <dbReference type="NCBI Taxonomy" id="1531966"/>
    <lineage>
        <taxon>Eukaryota</taxon>
        <taxon>Fungi</taxon>
        <taxon>Dikarya</taxon>
        <taxon>Ascomycota</taxon>
        <taxon>Pezizomycotina</taxon>
        <taxon>Sordariomycetes</taxon>
        <taxon>Hypocreomycetidae</taxon>
        <taxon>Hypocreales</taxon>
        <taxon>Clavicipitaceae</taxon>
        <taxon>Clavicipitaceae incertae sedis</taxon>
        <taxon>'Torrubiella' clade</taxon>
    </lineage>
</organism>
<evidence type="ECO:0000313" key="9">
    <source>
        <dbReference type="Proteomes" id="UP000039046"/>
    </source>
</evidence>
<evidence type="ECO:0000256" key="2">
    <source>
        <dbReference type="ARBA" id="ARBA00022670"/>
    </source>
</evidence>
<dbReference type="AlphaFoldDB" id="A0A0A1TGX3"/>
<dbReference type="PROSITE" id="PS51892">
    <property type="entry name" value="SUBTILASE"/>
    <property type="match status" value="1"/>
</dbReference>
<dbReference type="SUPFAM" id="SSF52743">
    <property type="entry name" value="Subtilisin-like"/>
    <property type="match status" value="1"/>
</dbReference>
<dbReference type="InterPro" id="IPR050131">
    <property type="entry name" value="Peptidase_S8_subtilisin-like"/>
</dbReference>
<name>A0A0A1TGX3_9HYPO</name>
<gene>
    <name evidence="8" type="ORF">VHEMI04702</name>
</gene>
<comment type="similarity">
    <text evidence="1 5">Belongs to the peptidase S8 family.</text>
</comment>
<reference evidence="8 9" key="1">
    <citation type="journal article" date="2015" name="Genome Announc.">
        <title>Draft Genome Sequence and Gene Annotation of the Entomopathogenic Fungus Verticillium hemipterigenum.</title>
        <authorList>
            <person name="Horn F."/>
            <person name="Habel A."/>
            <person name="Scharf D.H."/>
            <person name="Dworschak J."/>
            <person name="Brakhage A.A."/>
            <person name="Guthke R."/>
            <person name="Hertweck C."/>
            <person name="Linde J."/>
        </authorList>
    </citation>
    <scope>NUCLEOTIDE SEQUENCE [LARGE SCALE GENOMIC DNA]</scope>
</reference>
<evidence type="ECO:0000256" key="4">
    <source>
        <dbReference type="ARBA" id="ARBA00022825"/>
    </source>
</evidence>
<dbReference type="Gene3D" id="3.40.50.200">
    <property type="entry name" value="Peptidase S8/S53 domain"/>
    <property type="match status" value="1"/>
</dbReference>
<accession>A0A0A1TGX3</accession>
<dbReference type="PRINTS" id="PR00723">
    <property type="entry name" value="SUBTILISIN"/>
</dbReference>
<keyword evidence="4 5" id="KW-0720">Serine protease</keyword>